<dbReference type="Proteomes" id="UP000675284">
    <property type="component" value="Unassembled WGS sequence"/>
</dbReference>
<dbReference type="Pfam" id="PF10027">
    <property type="entry name" value="DUF2269"/>
    <property type="match status" value="1"/>
</dbReference>
<keyword evidence="3" id="KW-1185">Reference proteome</keyword>
<evidence type="ECO:0000313" key="3">
    <source>
        <dbReference type="Proteomes" id="UP000675284"/>
    </source>
</evidence>
<accession>A0A941IB54</accession>
<feature type="transmembrane region" description="Helical" evidence="1">
    <location>
        <begin position="49"/>
        <end position="72"/>
    </location>
</feature>
<name>A0A941IB54_9BACI</name>
<dbReference type="EMBL" id="JAGSOT010000052">
    <property type="protein sequence ID" value="MBR7797373.1"/>
    <property type="molecule type" value="Genomic_DNA"/>
</dbReference>
<sequence>MTLYKFLLFIHIFSAIIGMGPGLVMTFVVTHSKPSNMTELRHAFKIRNLLHILTMIGGSLLLITGIGMGFLHNYWFTQGWYITSLILFLIALAFGPYLLKPRSVPIKKLLSAYTGEKIPKEYYQLSKKLFHVEHVENIIFIIIIALMILKPF</sequence>
<keyword evidence="1" id="KW-0812">Transmembrane</keyword>
<keyword evidence="1" id="KW-1133">Transmembrane helix</keyword>
<proteinExistence type="predicted"/>
<protein>
    <submittedName>
        <fullName evidence="2">DUF2269 family protein</fullName>
    </submittedName>
</protein>
<feature type="transmembrane region" description="Helical" evidence="1">
    <location>
        <begin position="6"/>
        <end position="29"/>
    </location>
</feature>
<evidence type="ECO:0000313" key="2">
    <source>
        <dbReference type="EMBL" id="MBR7797373.1"/>
    </source>
</evidence>
<gene>
    <name evidence="2" type="ORF">KCX74_15155</name>
</gene>
<reference evidence="2" key="1">
    <citation type="submission" date="2021-04" db="EMBL/GenBank/DDBJ databases">
        <title>Isolation and polyphasic classification of algal microorganism.</title>
        <authorList>
            <person name="Wang S."/>
        </authorList>
    </citation>
    <scope>NUCLEOTIDE SEQUENCE</scope>
    <source>
        <strain evidence="2">720a</strain>
    </source>
</reference>
<keyword evidence="1" id="KW-0472">Membrane</keyword>
<comment type="caution">
    <text evidence="2">The sequence shown here is derived from an EMBL/GenBank/DDBJ whole genome shotgun (WGS) entry which is preliminary data.</text>
</comment>
<evidence type="ECO:0000256" key="1">
    <source>
        <dbReference type="SAM" id="Phobius"/>
    </source>
</evidence>
<dbReference type="AlphaFoldDB" id="A0A941IB54"/>
<organism evidence="2 3">
    <name type="scientific">Virgibacillus salarius</name>
    <dbReference type="NCBI Taxonomy" id="447199"/>
    <lineage>
        <taxon>Bacteria</taxon>
        <taxon>Bacillati</taxon>
        <taxon>Bacillota</taxon>
        <taxon>Bacilli</taxon>
        <taxon>Bacillales</taxon>
        <taxon>Bacillaceae</taxon>
        <taxon>Virgibacillus</taxon>
    </lineage>
</organism>
<dbReference type="InterPro" id="IPR018729">
    <property type="entry name" value="DUF2269_transmembrane"/>
</dbReference>
<dbReference type="RefSeq" id="WP_166530700.1">
    <property type="nucleotide sequence ID" value="NZ_JAGSOT010000052.1"/>
</dbReference>
<feature type="transmembrane region" description="Helical" evidence="1">
    <location>
        <begin position="78"/>
        <end position="99"/>
    </location>
</feature>
<feature type="transmembrane region" description="Helical" evidence="1">
    <location>
        <begin position="129"/>
        <end position="149"/>
    </location>
</feature>